<protein>
    <submittedName>
        <fullName evidence="1">Uncharacterized protein</fullName>
    </submittedName>
</protein>
<reference evidence="1" key="1">
    <citation type="journal article" date="2020" name="Stud. Mycol.">
        <title>101 Dothideomycetes genomes: a test case for predicting lifestyles and emergence of pathogens.</title>
        <authorList>
            <person name="Haridas S."/>
            <person name="Albert R."/>
            <person name="Binder M."/>
            <person name="Bloem J."/>
            <person name="Labutti K."/>
            <person name="Salamov A."/>
            <person name="Andreopoulos B."/>
            <person name="Baker S."/>
            <person name="Barry K."/>
            <person name="Bills G."/>
            <person name="Bluhm B."/>
            <person name="Cannon C."/>
            <person name="Castanera R."/>
            <person name="Culley D."/>
            <person name="Daum C."/>
            <person name="Ezra D."/>
            <person name="Gonzalez J."/>
            <person name="Henrissat B."/>
            <person name="Kuo A."/>
            <person name="Liang C."/>
            <person name="Lipzen A."/>
            <person name="Lutzoni F."/>
            <person name="Magnuson J."/>
            <person name="Mondo S."/>
            <person name="Nolan M."/>
            <person name="Ohm R."/>
            <person name="Pangilinan J."/>
            <person name="Park H.-J."/>
            <person name="Ramirez L."/>
            <person name="Alfaro M."/>
            <person name="Sun H."/>
            <person name="Tritt A."/>
            <person name="Yoshinaga Y."/>
            <person name="Zwiers L.-H."/>
            <person name="Turgeon B."/>
            <person name="Goodwin S."/>
            <person name="Spatafora J."/>
            <person name="Crous P."/>
            <person name="Grigoriev I."/>
        </authorList>
    </citation>
    <scope>NUCLEOTIDE SEQUENCE</scope>
    <source>
        <strain evidence="1">ATCC 36951</strain>
    </source>
</reference>
<dbReference type="AlphaFoldDB" id="A0A6A6CML8"/>
<gene>
    <name evidence="1" type="ORF">M409DRAFT_53163</name>
</gene>
<organism evidence="1 2">
    <name type="scientific">Zasmidium cellare ATCC 36951</name>
    <dbReference type="NCBI Taxonomy" id="1080233"/>
    <lineage>
        <taxon>Eukaryota</taxon>
        <taxon>Fungi</taxon>
        <taxon>Dikarya</taxon>
        <taxon>Ascomycota</taxon>
        <taxon>Pezizomycotina</taxon>
        <taxon>Dothideomycetes</taxon>
        <taxon>Dothideomycetidae</taxon>
        <taxon>Mycosphaerellales</taxon>
        <taxon>Mycosphaerellaceae</taxon>
        <taxon>Zasmidium</taxon>
    </lineage>
</organism>
<name>A0A6A6CML8_ZASCE</name>
<dbReference type="GeneID" id="54565563"/>
<accession>A0A6A6CML8</accession>
<dbReference type="RefSeq" id="XP_033669386.1">
    <property type="nucleotide sequence ID" value="XM_033812291.1"/>
</dbReference>
<evidence type="ECO:0000313" key="1">
    <source>
        <dbReference type="EMBL" id="KAF2168497.1"/>
    </source>
</evidence>
<keyword evidence="2" id="KW-1185">Reference proteome</keyword>
<dbReference type="EMBL" id="ML993590">
    <property type="protein sequence ID" value="KAF2168497.1"/>
    <property type="molecule type" value="Genomic_DNA"/>
</dbReference>
<sequence>MSNTVADAMNELLDMLIDYKPQVHGSMGYVQTYQQLEAVLVAAINNTAGSLLPDILSEIHLHVDDNNDNGELRWLLARHVNEAPRLTTAQQVRLREILAGMIGPAIEADEDDDESDEEDD</sequence>
<proteinExistence type="predicted"/>
<dbReference type="Proteomes" id="UP000799537">
    <property type="component" value="Unassembled WGS sequence"/>
</dbReference>
<evidence type="ECO:0000313" key="2">
    <source>
        <dbReference type="Proteomes" id="UP000799537"/>
    </source>
</evidence>